<dbReference type="InterPro" id="IPR012334">
    <property type="entry name" value="Pectin_lyas_fold"/>
</dbReference>
<accession>A0A0F9NLK9</accession>
<dbReference type="InterPro" id="IPR011050">
    <property type="entry name" value="Pectin_lyase_fold/virulence"/>
</dbReference>
<feature type="non-terminal residue" evidence="1">
    <location>
        <position position="510"/>
    </location>
</feature>
<reference evidence="1" key="1">
    <citation type="journal article" date="2015" name="Nature">
        <title>Complex archaea that bridge the gap between prokaryotes and eukaryotes.</title>
        <authorList>
            <person name="Spang A."/>
            <person name="Saw J.H."/>
            <person name="Jorgensen S.L."/>
            <person name="Zaremba-Niedzwiedzka K."/>
            <person name="Martijn J."/>
            <person name="Lind A.E."/>
            <person name="van Eijk R."/>
            <person name="Schleper C."/>
            <person name="Guy L."/>
            <person name="Ettema T.J."/>
        </authorList>
    </citation>
    <scope>NUCLEOTIDE SEQUENCE</scope>
</reference>
<organism evidence="1">
    <name type="scientific">marine sediment metagenome</name>
    <dbReference type="NCBI Taxonomy" id="412755"/>
    <lineage>
        <taxon>unclassified sequences</taxon>
        <taxon>metagenomes</taxon>
        <taxon>ecological metagenomes</taxon>
    </lineage>
</organism>
<evidence type="ECO:0000313" key="1">
    <source>
        <dbReference type="EMBL" id="KKM89670.1"/>
    </source>
</evidence>
<gene>
    <name evidence="1" type="ORF">LCGC14_1246420</name>
</gene>
<sequence>MPTFNANVLPSSTGFDLGSAAQRWDAFLQDLNVSGAITLSALSNIQGLRIVGVNGGFTTIQAAIDDLPSTGGVVFVAAGTHNVSAEITIPITGSVRITGAGQRLTFIQVTSFGANQALFKFDDSAADSSLFTPQIENLTVLGNSNKSDPIAFDFRHPKNAHLRNVHTRQLGNISVFWTGTNNSRLDECTFLSSGRPLLLTHELTTTARFSITSAAATVTANEATFSAADVGRHFIIDGAGPQAEPLNTSITVFTNSTTVTVADNASTTVTDEIGSFTGITGSITSGNGTLTVDSDEAIFDSADVGRLIFVLGASSNNRILVTTIASVTNATTVELTDNASTTVSAIPVWLTPSVAFVTPEDEAASPSRITNDLVLTDIQVESYNGIGYLFGPRGTNVFGHNIKSHGHPTTDTNFGQSGNNYVVSDVKWMSISGEVDFGYGSRLNEGHLLTVGLSPAVHWHDFIASGTLPENFGLVRQESASGNTHIFVGPGFAQTRIPTGTAGAVGPETD</sequence>
<comment type="caution">
    <text evidence="1">The sequence shown here is derived from an EMBL/GenBank/DDBJ whole genome shotgun (WGS) entry which is preliminary data.</text>
</comment>
<dbReference type="Gene3D" id="2.160.20.10">
    <property type="entry name" value="Single-stranded right-handed beta-helix, Pectin lyase-like"/>
    <property type="match status" value="1"/>
</dbReference>
<evidence type="ECO:0008006" key="2">
    <source>
        <dbReference type="Google" id="ProtNLM"/>
    </source>
</evidence>
<proteinExistence type="predicted"/>
<dbReference type="AlphaFoldDB" id="A0A0F9NLK9"/>
<protein>
    <recommendedName>
        <fullName evidence="2">Pectate lyase superfamily protein domain-containing protein</fullName>
    </recommendedName>
</protein>
<dbReference type="SUPFAM" id="SSF51126">
    <property type="entry name" value="Pectin lyase-like"/>
    <property type="match status" value="1"/>
</dbReference>
<dbReference type="EMBL" id="LAZR01006783">
    <property type="protein sequence ID" value="KKM89670.1"/>
    <property type="molecule type" value="Genomic_DNA"/>
</dbReference>
<name>A0A0F9NLK9_9ZZZZ</name>